<evidence type="ECO:0000313" key="2">
    <source>
        <dbReference type="EMBL" id="KAF2659643.1"/>
    </source>
</evidence>
<name>A0A6A6TL16_9PLEO</name>
<accession>A0A6A6TL16</accession>
<feature type="region of interest" description="Disordered" evidence="1">
    <location>
        <begin position="64"/>
        <end position="105"/>
    </location>
</feature>
<reference evidence="2" key="1">
    <citation type="journal article" date="2020" name="Stud. Mycol.">
        <title>101 Dothideomycetes genomes: a test case for predicting lifestyles and emergence of pathogens.</title>
        <authorList>
            <person name="Haridas S."/>
            <person name="Albert R."/>
            <person name="Binder M."/>
            <person name="Bloem J."/>
            <person name="Labutti K."/>
            <person name="Salamov A."/>
            <person name="Andreopoulos B."/>
            <person name="Baker S."/>
            <person name="Barry K."/>
            <person name="Bills G."/>
            <person name="Bluhm B."/>
            <person name="Cannon C."/>
            <person name="Castanera R."/>
            <person name="Culley D."/>
            <person name="Daum C."/>
            <person name="Ezra D."/>
            <person name="Gonzalez J."/>
            <person name="Henrissat B."/>
            <person name="Kuo A."/>
            <person name="Liang C."/>
            <person name="Lipzen A."/>
            <person name="Lutzoni F."/>
            <person name="Magnuson J."/>
            <person name="Mondo S."/>
            <person name="Nolan M."/>
            <person name="Ohm R."/>
            <person name="Pangilinan J."/>
            <person name="Park H.-J."/>
            <person name="Ramirez L."/>
            <person name="Alfaro M."/>
            <person name="Sun H."/>
            <person name="Tritt A."/>
            <person name="Yoshinaga Y."/>
            <person name="Zwiers L.-H."/>
            <person name="Turgeon B."/>
            <person name="Goodwin S."/>
            <person name="Spatafora J."/>
            <person name="Crous P."/>
            <person name="Grigoriev I."/>
        </authorList>
    </citation>
    <scope>NUCLEOTIDE SEQUENCE</scope>
    <source>
        <strain evidence="2">CBS 122681</strain>
    </source>
</reference>
<proteinExistence type="predicted"/>
<dbReference type="Proteomes" id="UP000799324">
    <property type="component" value="Unassembled WGS sequence"/>
</dbReference>
<gene>
    <name evidence="2" type="ORF">K491DRAFT_650652</name>
</gene>
<dbReference type="OrthoDB" id="5305647at2759"/>
<protein>
    <submittedName>
        <fullName evidence="2">Uncharacterized protein</fullName>
    </submittedName>
</protein>
<feature type="compositionally biased region" description="Polar residues" evidence="1">
    <location>
        <begin position="80"/>
        <end position="95"/>
    </location>
</feature>
<evidence type="ECO:0000256" key="1">
    <source>
        <dbReference type="SAM" id="MobiDB-lite"/>
    </source>
</evidence>
<sequence>MAIHQQRPRASIYVTYKVIQIVNQLRRCLKPRVSGLSTKDSLLGSKSCLGLDSKALRNVQRVVSQASPDGRKQWHHSNRIAKNSKSTRPALTVSTPGGHVSANPNASADEVQRALRSLDEDGNISPPNNALSSVCADEKRFWKGAKLNFEPCSLKERIQLLGLVVETIRILTIARSKNDDQFIIDQGHAMGLNIDEVFIANYEHLLMQLQSQLMQALADKVVETLLENNLDKRQRKLLLWFTEFPDNRRPLSTTWPWSIKPSLAVLWGVCWMFYDRRPDEQHTGRGNPRIPQNRILRDSNLGWDTPQPGAYYNFGLDLIGTNIQRDGSGVGGGGRGGAELRQNAPDPWMLPSALSPIGQAQAQPLWIRNDPDLVSPALDSTMSGSFSL</sequence>
<dbReference type="EMBL" id="MU004305">
    <property type="protein sequence ID" value="KAF2659643.1"/>
    <property type="molecule type" value="Genomic_DNA"/>
</dbReference>
<organism evidence="2 3">
    <name type="scientific">Lophiostoma macrostomum CBS 122681</name>
    <dbReference type="NCBI Taxonomy" id="1314788"/>
    <lineage>
        <taxon>Eukaryota</taxon>
        <taxon>Fungi</taxon>
        <taxon>Dikarya</taxon>
        <taxon>Ascomycota</taxon>
        <taxon>Pezizomycotina</taxon>
        <taxon>Dothideomycetes</taxon>
        <taxon>Pleosporomycetidae</taxon>
        <taxon>Pleosporales</taxon>
        <taxon>Lophiostomataceae</taxon>
        <taxon>Lophiostoma</taxon>
    </lineage>
</organism>
<evidence type="ECO:0000313" key="3">
    <source>
        <dbReference type="Proteomes" id="UP000799324"/>
    </source>
</evidence>
<dbReference type="AlphaFoldDB" id="A0A6A6TL16"/>
<keyword evidence="3" id="KW-1185">Reference proteome</keyword>